<keyword evidence="8 11" id="KW-0862">Zinc</keyword>
<comment type="cofactor">
    <cofactor evidence="1 11">
        <name>Zn(2+)</name>
        <dbReference type="ChEBI" id="CHEBI:29105"/>
    </cofactor>
</comment>
<evidence type="ECO:0000256" key="4">
    <source>
        <dbReference type="ARBA" id="ARBA00022525"/>
    </source>
</evidence>
<keyword evidence="4 11" id="KW-0964">Secreted</keyword>
<name>A0A423WIX8_CYTCH</name>
<keyword evidence="9 11" id="KW-0482">Metalloprotease</keyword>
<gene>
    <name evidence="12" type="ORF">VSDG_01294</name>
</gene>
<evidence type="ECO:0000256" key="3">
    <source>
        <dbReference type="ARBA" id="ARBA00006006"/>
    </source>
</evidence>
<dbReference type="PANTHER" id="PTHR33478">
    <property type="entry name" value="EXTRACELLULAR METALLOPROTEINASE MEP"/>
    <property type="match status" value="1"/>
</dbReference>
<dbReference type="InterPro" id="IPR001842">
    <property type="entry name" value="Peptidase_M36"/>
</dbReference>
<evidence type="ECO:0000256" key="11">
    <source>
        <dbReference type="RuleBase" id="RU364017"/>
    </source>
</evidence>
<sequence length="114" mass="13004">MKPVIMSLRKILCPATFFGARNALLGAAQAYHNDTGHDAECDIWETFAKRGMGWTAQVEALQGSIKNSFRVPGKCDAQKWAGEHQKQLQNHSFRIDKYVEFRDELNFVNKKQMS</sequence>
<organism evidence="12 13">
    <name type="scientific">Cytospora chrysosperma</name>
    <name type="common">Cytospora canker fungus</name>
    <name type="synonym">Sphaeria chrysosperma</name>
    <dbReference type="NCBI Taxonomy" id="252740"/>
    <lineage>
        <taxon>Eukaryota</taxon>
        <taxon>Fungi</taxon>
        <taxon>Dikarya</taxon>
        <taxon>Ascomycota</taxon>
        <taxon>Pezizomycotina</taxon>
        <taxon>Sordariomycetes</taxon>
        <taxon>Sordariomycetidae</taxon>
        <taxon>Diaporthales</taxon>
        <taxon>Cytosporaceae</taxon>
        <taxon>Cytospora</taxon>
    </lineage>
</organism>
<protein>
    <recommendedName>
        <fullName evidence="11">Extracellular metalloproteinase</fullName>
        <ecNumber evidence="11">3.4.24.-</ecNumber>
    </recommendedName>
    <alternativeName>
        <fullName evidence="11">Fungalysin</fullName>
    </alternativeName>
</protein>
<evidence type="ECO:0000313" key="12">
    <source>
        <dbReference type="EMBL" id="ROW03268.1"/>
    </source>
</evidence>
<dbReference type="InterPro" id="IPR027268">
    <property type="entry name" value="Peptidase_M4/M1_CTD_sf"/>
</dbReference>
<dbReference type="PANTHER" id="PTHR33478:SF1">
    <property type="entry name" value="EXTRACELLULAR METALLOPROTEINASE MEP"/>
    <property type="match status" value="1"/>
</dbReference>
<accession>A0A423WIX8</accession>
<evidence type="ECO:0000256" key="8">
    <source>
        <dbReference type="ARBA" id="ARBA00022833"/>
    </source>
</evidence>
<evidence type="ECO:0000256" key="7">
    <source>
        <dbReference type="ARBA" id="ARBA00022801"/>
    </source>
</evidence>
<comment type="subcellular location">
    <subcellularLocation>
        <location evidence="2 11">Secreted</location>
    </subcellularLocation>
</comment>
<keyword evidence="13" id="KW-1185">Reference proteome</keyword>
<dbReference type="AlphaFoldDB" id="A0A423WIX8"/>
<dbReference type="Proteomes" id="UP000284375">
    <property type="component" value="Unassembled WGS sequence"/>
</dbReference>
<keyword evidence="7 11" id="KW-0378">Hydrolase</keyword>
<evidence type="ECO:0000313" key="13">
    <source>
        <dbReference type="Proteomes" id="UP000284375"/>
    </source>
</evidence>
<dbReference type="EC" id="3.4.24.-" evidence="11"/>
<evidence type="ECO:0000256" key="10">
    <source>
        <dbReference type="ARBA" id="ARBA00023145"/>
    </source>
</evidence>
<evidence type="ECO:0000256" key="5">
    <source>
        <dbReference type="ARBA" id="ARBA00022670"/>
    </source>
</evidence>
<dbReference type="InterPro" id="IPR050371">
    <property type="entry name" value="Fungal_virulence_M36"/>
</dbReference>
<keyword evidence="10 11" id="KW-0865">Zymogen</keyword>
<dbReference type="Gene3D" id="1.10.390.10">
    <property type="entry name" value="Neutral Protease Domain 2"/>
    <property type="match status" value="1"/>
</dbReference>
<comment type="similarity">
    <text evidence="3 11">Belongs to the peptidase M36 family.</text>
</comment>
<reference evidence="12 13" key="1">
    <citation type="submission" date="2015-09" db="EMBL/GenBank/DDBJ databases">
        <title>Host preference determinants of Valsa canker pathogens revealed by comparative genomics.</title>
        <authorList>
            <person name="Yin Z."/>
            <person name="Huang L."/>
        </authorList>
    </citation>
    <scope>NUCLEOTIDE SEQUENCE [LARGE SCALE GENOMIC DNA]</scope>
    <source>
        <strain evidence="12 13">YSFL</strain>
    </source>
</reference>
<evidence type="ECO:0000256" key="2">
    <source>
        <dbReference type="ARBA" id="ARBA00004613"/>
    </source>
</evidence>
<dbReference type="GO" id="GO:0004222">
    <property type="term" value="F:metalloendopeptidase activity"/>
    <property type="evidence" value="ECO:0007669"/>
    <property type="project" value="InterPro"/>
</dbReference>
<evidence type="ECO:0000256" key="1">
    <source>
        <dbReference type="ARBA" id="ARBA00001947"/>
    </source>
</evidence>
<dbReference type="GO" id="GO:0005576">
    <property type="term" value="C:extracellular region"/>
    <property type="evidence" value="ECO:0007669"/>
    <property type="project" value="UniProtKB-SubCell"/>
</dbReference>
<keyword evidence="5 11" id="KW-0645">Protease</keyword>
<dbReference type="EMBL" id="LJZO01000003">
    <property type="protein sequence ID" value="ROW03268.1"/>
    <property type="molecule type" value="Genomic_DNA"/>
</dbReference>
<comment type="caution">
    <text evidence="12">The sequence shown here is derived from an EMBL/GenBank/DDBJ whole genome shotgun (WGS) entry which is preliminary data.</text>
</comment>
<evidence type="ECO:0000256" key="6">
    <source>
        <dbReference type="ARBA" id="ARBA00022723"/>
    </source>
</evidence>
<dbReference type="Pfam" id="PF02128">
    <property type="entry name" value="Peptidase_M36"/>
    <property type="match status" value="1"/>
</dbReference>
<dbReference type="GO" id="GO:0006508">
    <property type="term" value="P:proteolysis"/>
    <property type="evidence" value="ECO:0007669"/>
    <property type="project" value="UniProtKB-KW"/>
</dbReference>
<keyword evidence="6 11" id="KW-0479">Metal-binding</keyword>
<proteinExistence type="inferred from homology"/>
<dbReference type="GO" id="GO:0008270">
    <property type="term" value="F:zinc ion binding"/>
    <property type="evidence" value="ECO:0007669"/>
    <property type="project" value="InterPro"/>
</dbReference>
<evidence type="ECO:0000256" key="9">
    <source>
        <dbReference type="ARBA" id="ARBA00023049"/>
    </source>
</evidence>